<feature type="compositionally biased region" description="Polar residues" evidence="4">
    <location>
        <begin position="1"/>
        <end position="10"/>
    </location>
</feature>
<keyword evidence="3" id="KW-0271">Exosome</keyword>
<dbReference type="InterPro" id="IPR012340">
    <property type="entry name" value="NA-bd_OB-fold"/>
</dbReference>
<keyword evidence="2" id="KW-0963">Cytoplasm</keyword>
<dbReference type="Pfam" id="PF14382">
    <property type="entry name" value="ECR1_N"/>
    <property type="match status" value="1"/>
</dbReference>
<name>A0A086K0G4_TOXGO</name>
<dbReference type="Gene3D" id="2.40.50.100">
    <property type="match status" value="1"/>
</dbReference>
<evidence type="ECO:0000256" key="1">
    <source>
        <dbReference type="ARBA" id="ARBA00004604"/>
    </source>
</evidence>
<feature type="domain" description="Exosome complex component CSL4 C-terminal" evidence="5">
    <location>
        <begin position="173"/>
        <end position="213"/>
    </location>
</feature>
<dbReference type="PANTHER" id="PTHR12686:SF8">
    <property type="entry name" value="EXOSOME COMPLEX COMPONENT CSL4"/>
    <property type="match status" value="1"/>
</dbReference>
<feature type="region of interest" description="Disordered" evidence="4">
    <location>
        <begin position="1"/>
        <end position="77"/>
    </location>
</feature>
<accession>A0A086K0G4</accession>
<feature type="domain" description="Exosome complex component N-terminal" evidence="6">
    <location>
        <begin position="69"/>
        <end position="104"/>
    </location>
</feature>
<comment type="subcellular location">
    <subcellularLocation>
        <location evidence="1">Nucleus</location>
        <location evidence="1">Nucleolus</location>
    </subcellularLocation>
</comment>
<dbReference type="GO" id="GO:0003723">
    <property type="term" value="F:RNA binding"/>
    <property type="evidence" value="ECO:0007669"/>
    <property type="project" value="InterPro"/>
</dbReference>
<dbReference type="SUPFAM" id="SSF50249">
    <property type="entry name" value="Nucleic acid-binding proteins"/>
    <property type="match status" value="1"/>
</dbReference>
<evidence type="ECO:0000256" key="2">
    <source>
        <dbReference type="ARBA" id="ARBA00022490"/>
    </source>
</evidence>
<dbReference type="InterPro" id="IPR019495">
    <property type="entry name" value="EXOSC1_C"/>
</dbReference>
<dbReference type="Proteomes" id="UP000028837">
    <property type="component" value="Unassembled WGS sequence"/>
</dbReference>
<dbReference type="InterPro" id="IPR025721">
    <property type="entry name" value="Exosome_cplx_N_dom"/>
</dbReference>
<evidence type="ECO:0000256" key="3">
    <source>
        <dbReference type="ARBA" id="ARBA00022835"/>
    </source>
</evidence>
<evidence type="ECO:0000259" key="6">
    <source>
        <dbReference type="Pfam" id="PF14382"/>
    </source>
</evidence>
<dbReference type="InterPro" id="IPR039771">
    <property type="entry name" value="Csl4"/>
</dbReference>
<dbReference type="EMBL" id="AHZU02000974">
    <property type="protein sequence ID" value="KFG37882.1"/>
    <property type="molecule type" value="Genomic_DNA"/>
</dbReference>
<evidence type="ECO:0000313" key="8">
    <source>
        <dbReference type="Proteomes" id="UP000028837"/>
    </source>
</evidence>
<protein>
    <submittedName>
        <fullName evidence="7">Putative 3'-5' exoribonuclease csl4</fullName>
    </submittedName>
</protein>
<evidence type="ECO:0000313" key="7">
    <source>
        <dbReference type="EMBL" id="KFG37882.1"/>
    </source>
</evidence>
<dbReference type="AlphaFoldDB" id="A0A086K0G4"/>
<dbReference type="SUPFAM" id="SSF110324">
    <property type="entry name" value="Ribosomal L27 protein-like"/>
    <property type="match status" value="1"/>
</dbReference>
<evidence type="ECO:0000259" key="5">
    <source>
        <dbReference type="Pfam" id="PF10447"/>
    </source>
</evidence>
<dbReference type="VEuPathDB" id="ToxoDB:TGDOM2_203610"/>
<dbReference type="Gene3D" id="2.40.50.140">
    <property type="entry name" value="Nucleic acid-binding proteins"/>
    <property type="match status" value="1"/>
</dbReference>
<organism evidence="7 8">
    <name type="scientific">Toxoplasma gondii GAB2-2007-GAL-DOM2</name>
    <dbReference type="NCBI Taxonomy" id="1130820"/>
    <lineage>
        <taxon>Eukaryota</taxon>
        <taxon>Sar</taxon>
        <taxon>Alveolata</taxon>
        <taxon>Apicomplexa</taxon>
        <taxon>Conoidasida</taxon>
        <taxon>Coccidia</taxon>
        <taxon>Eucoccidiorida</taxon>
        <taxon>Eimeriorina</taxon>
        <taxon>Sarcocystidae</taxon>
        <taxon>Toxoplasma</taxon>
    </lineage>
</organism>
<evidence type="ECO:0000256" key="4">
    <source>
        <dbReference type="SAM" id="MobiDB-lite"/>
    </source>
</evidence>
<comment type="caution">
    <text evidence="7">The sequence shown here is derived from an EMBL/GenBank/DDBJ whole genome shotgun (WGS) entry which is preliminary data.</text>
</comment>
<gene>
    <name evidence="7" type="ORF">TGDOM2_203610</name>
</gene>
<dbReference type="Pfam" id="PF10447">
    <property type="entry name" value="EXOSC1"/>
    <property type="match status" value="1"/>
</dbReference>
<sequence length="269" mass="28427">MEANVPSLQHSGMPLLPPGLQGRNSQQGSLLSARGSGTVAPENPTWEGTSAGRVQASPAKPVSSRSVRTPGERLSSTSEYACGRGTYVKDDFIYAAVVGIEQIDHPTPRGQPTTTEGRAGQKRAGGLPVLSVVPFAKSASVLPTTGCFVLAQVTKVARHRVECSILAVDGHTLAEPFRGFIRSQDIRETDVDSVDVLECFKPGDVVRAKVISMGDGRCYVLSTASAELGVLFAQGKEGGQLQPVTCTLMRCDITGRLQKRKVAAPVLLS</sequence>
<dbReference type="PANTHER" id="PTHR12686">
    <property type="entry name" value="3'-5' EXORIBONUCLEASE CSL4-RELATED"/>
    <property type="match status" value="1"/>
</dbReference>
<reference evidence="7 8" key="1">
    <citation type="submission" date="2014-02" db="EMBL/GenBank/DDBJ databases">
        <authorList>
            <person name="Sibley D."/>
            <person name="Venepally P."/>
            <person name="Karamycheva S."/>
            <person name="Hadjithomas M."/>
            <person name="Khan A."/>
            <person name="Brunk B."/>
            <person name="Roos D."/>
            <person name="Caler E."/>
            <person name="Lorenzi H."/>
        </authorList>
    </citation>
    <scope>NUCLEOTIDE SEQUENCE [LARGE SCALE GENOMIC DNA]</scope>
    <source>
        <strain evidence="7 8">GAB2-2007-GAL-DOM2</strain>
    </source>
</reference>
<dbReference type="OrthoDB" id="440760at2759"/>
<dbReference type="GO" id="GO:0000178">
    <property type="term" value="C:exosome (RNase complex)"/>
    <property type="evidence" value="ECO:0007669"/>
    <property type="project" value="UniProtKB-KW"/>
</dbReference>
<proteinExistence type="predicted"/>
<dbReference type="GO" id="GO:0006396">
    <property type="term" value="P:RNA processing"/>
    <property type="evidence" value="ECO:0007669"/>
    <property type="project" value="InterPro"/>
</dbReference>
<dbReference type="GO" id="GO:0005730">
    <property type="term" value="C:nucleolus"/>
    <property type="evidence" value="ECO:0007669"/>
    <property type="project" value="UniProtKB-SubCell"/>
</dbReference>